<keyword evidence="4 5" id="KW-0472">Membrane</keyword>
<organism evidence="7 8">
    <name type="scientific">Vibrio ishigakensis</name>
    <dbReference type="NCBI Taxonomy" id="1481914"/>
    <lineage>
        <taxon>Bacteria</taxon>
        <taxon>Pseudomonadati</taxon>
        <taxon>Pseudomonadota</taxon>
        <taxon>Gammaproteobacteria</taxon>
        <taxon>Vibrionales</taxon>
        <taxon>Vibrionaceae</taxon>
        <taxon>Vibrio</taxon>
    </lineage>
</organism>
<feature type="domain" description="DUF202" evidence="6">
    <location>
        <begin position="1"/>
        <end position="51"/>
    </location>
</feature>
<dbReference type="Pfam" id="PF02656">
    <property type="entry name" value="DUF202"/>
    <property type="match status" value="1"/>
</dbReference>
<evidence type="ECO:0000256" key="4">
    <source>
        <dbReference type="ARBA" id="ARBA00023136"/>
    </source>
</evidence>
<evidence type="ECO:0000313" key="8">
    <source>
        <dbReference type="Proteomes" id="UP000031666"/>
    </source>
</evidence>
<keyword evidence="3 5" id="KW-1133">Transmembrane helix</keyword>
<proteinExistence type="predicted"/>
<evidence type="ECO:0000256" key="1">
    <source>
        <dbReference type="ARBA" id="ARBA00004127"/>
    </source>
</evidence>
<evidence type="ECO:0000256" key="2">
    <source>
        <dbReference type="ARBA" id="ARBA00022692"/>
    </source>
</evidence>
<name>A0A0B8Q555_9VIBR</name>
<accession>A0A0B8Q555</accession>
<comment type="caution">
    <text evidence="7">The sequence shown here is derived from an EMBL/GenBank/DDBJ whole genome shotgun (WGS) entry which is preliminary data.</text>
</comment>
<keyword evidence="2 5" id="KW-0812">Transmembrane</keyword>
<reference evidence="7 8" key="2">
    <citation type="submission" date="2015-01" db="EMBL/GenBank/DDBJ databases">
        <authorList>
            <consortium name="NBRP consortium"/>
            <person name="Sawabe T."/>
            <person name="Meirelles P."/>
            <person name="Feng G."/>
            <person name="Sayaka M."/>
            <person name="Hattori M."/>
            <person name="Ohkuma M."/>
        </authorList>
    </citation>
    <scope>NUCLEOTIDE SEQUENCE [LARGE SCALE GENOMIC DNA]</scope>
    <source>
        <strain evidence="8">JCM 19241</strain>
    </source>
</reference>
<evidence type="ECO:0000259" key="6">
    <source>
        <dbReference type="Pfam" id="PF02656"/>
    </source>
</evidence>
<dbReference type="Proteomes" id="UP000031666">
    <property type="component" value="Unassembled WGS sequence"/>
</dbReference>
<dbReference type="GO" id="GO:0012505">
    <property type="term" value="C:endomembrane system"/>
    <property type="evidence" value="ECO:0007669"/>
    <property type="project" value="UniProtKB-SubCell"/>
</dbReference>
<evidence type="ECO:0000256" key="5">
    <source>
        <dbReference type="SAM" id="Phobius"/>
    </source>
</evidence>
<comment type="subcellular location">
    <subcellularLocation>
        <location evidence="1">Endomembrane system</location>
        <topology evidence="1">Multi-pass membrane protein</topology>
    </subcellularLocation>
</comment>
<reference evidence="7 8" key="1">
    <citation type="submission" date="2015-01" db="EMBL/GenBank/DDBJ databases">
        <title>Vibrio sp. C94 JCM 19241 whole genome shotgun sequence.</title>
        <authorList>
            <person name="Sawabe T."/>
            <person name="Meirelles P."/>
            <person name="Feng G."/>
            <person name="Sayaka M."/>
            <person name="Hattori M."/>
            <person name="Ohkuma M."/>
        </authorList>
    </citation>
    <scope>NUCLEOTIDE SEQUENCE [LARGE SCALE GENOMIC DNA]</scope>
    <source>
        <strain evidence="8">JCM 19241</strain>
    </source>
</reference>
<dbReference type="AlphaFoldDB" id="A0A0B8Q555"/>
<sequence length="93" mass="10436">MSWFRTVLLMFGMSLILIKSGEHLQQRIFEVLGVVMLVLAVLGILYNRKRFSQPFANHMAVSDMEVTVKKVLSGAILIASLVYGFYVLTTLVA</sequence>
<gene>
    <name evidence="7" type="ORF">JCM19241_3121</name>
</gene>
<feature type="transmembrane region" description="Helical" evidence="5">
    <location>
        <begin position="68"/>
        <end position="88"/>
    </location>
</feature>
<dbReference type="EMBL" id="BBSC01000001">
    <property type="protein sequence ID" value="GAM73666.1"/>
    <property type="molecule type" value="Genomic_DNA"/>
</dbReference>
<protein>
    <recommendedName>
        <fullName evidence="6">DUF202 domain-containing protein</fullName>
    </recommendedName>
</protein>
<feature type="transmembrane region" description="Helical" evidence="5">
    <location>
        <begin position="31"/>
        <end position="47"/>
    </location>
</feature>
<evidence type="ECO:0000256" key="3">
    <source>
        <dbReference type="ARBA" id="ARBA00022989"/>
    </source>
</evidence>
<evidence type="ECO:0000313" key="7">
    <source>
        <dbReference type="EMBL" id="GAM73666.1"/>
    </source>
</evidence>
<dbReference type="InterPro" id="IPR003807">
    <property type="entry name" value="DUF202"/>
</dbReference>